<evidence type="ECO:0000256" key="1">
    <source>
        <dbReference type="SAM" id="MobiDB-lite"/>
    </source>
</evidence>
<gene>
    <name evidence="2" type="ORF">JTE90_008244</name>
</gene>
<protein>
    <submittedName>
        <fullName evidence="2">Uncharacterized protein</fullName>
    </submittedName>
</protein>
<keyword evidence="3" id="KW-1185">Reference proteome</keyword>
<feature type="compositionally biased region" description="Basic and acidic residues" evidence="1">
    <location>
        <begin position="7"/>
        <end position="16"/>
    </location>
</feature>
<reference evidence="2 3" key="1">
    <citation type="journal article" date="2022" name="Nat. Ecol. Evol.">
        <title>A masculinizing supergene underlies an exaggerated male reproductive morph in a spider.</title>
        <authorList>
            <person name="Hendrickx F."/>
            <person name="De Corte Z."/>
            <person name="Sonet G."/>
            <person name="Van Belleghem S.M."/>
            <person name="Kostlbacher S."/>
            <person name="Vangestel C."/>
        </authorList>
    </citation>
    <scope>NUCLEOTIDE SEQUENCE [LARGE SCALE GENOMIC DNA]</scope>
    <source>
        <strain evidence="2">W744_W776</strain>
    </source>
</reference>
<comment type="caution">
    <text evidence="2">The sequence shown here is derived from an EMBL/GenBank/DDBJ whole genome shotgun (WGS) entry which is preliminary data.</text>
</comment>
<name>A0AAV6TF97_9ARAC</name>
<sequence length="126" mass="13976">MVASHHWPLDQAHEPSVRTCGSSRTEQDYYRNDESSYSSVKRAYGVPAEGEAAGIRPHARFIFLRFGFRTIAPTQTVISILESQHISKSGLPTTDFSFQFNSAMCTIIASTDLPFRFSSNARGGNV</sequence>
<organism evidence="2 3">
    <name type="scientific">Oedothorax gibbosus</name>
    <dbReference type="NCBI Taxonomy" id="931172"/>
    <lineage>
        <taxon>Eukaryota</taxon>
        <taxon>Metazoa</taxon>
        <taxon>Ecdysozoa</taxon>
        <taxon>Arthropoda</taxon>
        <taxon>Chelicerata</taxon>
        <taxon>Arachnida</taxon>
        <taxon>Araneae</taxon>
        <taxon>Araneomorphae</taxon>
        <taxon>Entelegynae</taxon>
        <taxon>Araneoidea</taxon>
        <taxon>Linyphiidae</taxon>
        <taxon>Erigoninae</taxon>
        <taxon>Oedothorax</taxon>
    </lineage>
</organism>
<dbReference type="Proteomes" id="UP000827092">
    <property type="component" value="Unassembled WGS sequence"/>
</dbReference>
<feature type="region of interest" description="Disordered" evidence="1">
    <location>
        <begin position="1"/>
        <end position="33"/>
    </location>
</feature>
<evidence type="ECO:0000313" key="3">
    <source>
        <dbReference type="Proteomes" id="UP000827092"/>
    </source>
</evidence>
<dbReference type="EMBL" id="JAFNEN010005500">
    <property type="protein sequence ID" value="KAG8170417.1"/>
    <property type="molecule type" value="Genomic_DNA"/>
</dbReference>
<proteinExistence type="predicted"/>
<dbReference type="AlphaFoldDB" id="A0AAV6TF97"/>
<accession>A0AAV6TF97</accession>
<evidence type="ECO:0000313" key="2">
    <source>
        <dbReference type="EMBL" id="KAG8170417.1"/>
    </source>
</evidence>